<evidence type="ECO:0000256" key="3">
    <source>
        <dbReference type="ARBA" id="ARBA00022691"/>
    </source>
</evidence>
<dbReference type="InterPro" id="IPR013216">
    <property type="entry name" value="Methyltransf_11"/>
</dbReference>
<dbReference type="InterPro" id="IPR029063">
    <property type="entry name" value="SAM-dependent_MTases_sf"/>
</dbReference>
<keyword evidence="2" id="KW-0808">Transferase</keyword>
<dbReference type="SMART" id="SM00828">
    <property type="entry name" value="PKS_MT"/>
    <property type="match status" value="1"/>
</dbReference>
<accession>A0ABP8KUY2</accession>
<dbReference type="Gene3D" id="3.40.50.150">
    <property type="entry name" value="Vaccinia Virus protein VP39"/>
    <property type="match status" value="1"/>
</dbReference>
<dbReference type="InterPro" id="IPR020803">
    <property type="entry name" value="MeTfrase_dom"/>
</dbReference>
<dbReference type="CDD" id="cd02440">
    <property type="entry name" value="AdoMet_MTases"/>
    <property type="match status" value="1"/>
</dbReference>
<evidence type="ECO:0000256" key="2">
    <source>
        <dbReference type="ARBA" id="ARBA00022679"/>
    </source>
</evidence>
<name>A0ABP8KUY2_9BACT</name>
<organism evidence="5 6">
    <name type="scientific">Nibrella viscosa</name>
    <dbReference type="NCBI Taxonomy" id="1084524"/>
    <lineage>
        <taxon>Bacteria</taxon>
        <taxon>Pseudomonadati</taxon>
        <taxon>Bacteroidota</taxon>
        <taxon>Cytophagia</taxon>
        <taxon>Cytophagales</taxon>
        <taxon>Spirosomataceae</taxon>
        <taxon>Nibrella</taxon>
    </lineage>
</organism>
<reference evidence="6" key="1">
    <citation type="journal article" date="2019" name="Int. J. Syst. Evol. Microbiol.">
        <title>The Global Catalogue of Microorganisms (GCM) 10K type strain sequencing project: providing services to taxonomists for standard genome sequencing and annotation.</title>
        <authorList>
            <consortium name="The Broad Institute Genomics Platform"/>
            <consortium name="The Broad Institute Genome Sequencing Center for Infectious Disease"/>
            <person name="Wu L."/>
            <person name="Ma J."/>
        </authorList>
    </citation>
    <scope>NUCLEOTIDE SEQUENCE [LARGE SCALE GENOMIC DNA]</scope>
    <source>
        <strain evidence="6">JCM 17925</strain>
    </source>
</reference>
<dbReference type="InterPro" id="IPR050447">
    <property type="entry name" value="Erg6_SMT_methyltransf"/>
</dbReference>
<proteinExistence type="predicted"/>
<dbReference type="SUPFAM" id="SSF53335">
    <property type="entry name" value="S-adenosyl-L-methionine-dependent methyltransferases"/>
    <property type="match status" value="1"/>
</dbReference>
<dbReference type="Pfam" id="PF08241">
    <property type="entry name" value="Methyltransf_11"/>
    <property type="match status" value="1"/>
</dbReference>
<evidence type="ECO:0000313" key="5">
    <source>
        <dbReference type="EMBL" id="GAA4416151.1"/>
    </source>
</evidence>
<dbReference type="PANTHER" id="PTHR44068:SF11">
    <property type="entry name" value="GERANYL DIPHOSPHATE 2-C-METHYLTRANSFERASE"/>
    <property type="match status" value="1"/>
</dbReference>
<sequence>MESPFAVTETTIIDYYEQCQVDYEIIWHLNTHGCMHYGYWDATTPNLRSALLNMNTKVAEMAGIQTSDKVLDAGCGVGGSSVFLASRFGCQVEGITLSPKQVAHARQKAMALGVSEAVTFSVANYTNMPFPDCSFDVVWAIESVCHAVEKKDFLKEAYRVLKKGGRLIVADFFSNYPEADVTKSQLLHKWAHSWAVPSFEPLVRFTQKAVDSGFSNTRSVDITAHIAPSARRLYYCFVPGIICDGALRIIGKRTALHKANVWSTYYQYKSLKAGLWSYHMLIANK</sequence>
<evidence type="ECO:0000259" key="4">
    <source>
        <dbReference type="SMART" id="SM00828"/>
    </source>
</evidence>
<comment type="caution">
    <text evidence="5">The sequence shown here is derived from an EMBL/GenBank/DDBJ whole genome shotgun (WGS) entry which is preliminary data.</text>
</comment>
<keyword evidence="1 5" id="KW-0489">Methyltransferase</keyword>
<dbReference type="GO" id="GO:0008168">
    <property type="term" value="F:methyltransferase activity"/>
    <property type="evidence" value="ECO:0007669"/>
    <property type="project" value="UniProtKB-KW"/>
</dbReference>
<dbReference type="EMBL" id="BAABHB010000013">
    <property type="protein sequence ID" value="GAA4416151.1"/>
    <property type="molecule type" value="Genomic_DNA"/>
</dbReference>
<keyword evidence="3" id="KW-0949">S-adenosyl-L-methionine</keyword>
<dbReference type="RefSeq" id="WP_345270531.1">
    <property type="nucleotide sequence ID" value="NZ_BAABHB010000013.1"/>
</dbReference>
<evidence type="ECO:0000256" key="1">
    <source>
        <dbReference type="ARBA" id="ARBA00022603"/>
    </source>
</evidence>
<protein>
    <submittedName>
        <fullName evidence="5">Methyltransferase domain-containing protein</fullName>
    </submittedName>
</protein>
<dbReference type="Proteomes" id="UP001500936">
    <property type="component" value="Unassembled WGS sequence"/>
</dbReference>
<dbReference type="PANTHER" id="PTHR44068">
    <property type="entry name" value="ZGC:194242"/>
    <property type="match status" value="1"/>
</dbReference>
<dbReference type="GO" id="GO:0032259">
    <property type="term" value="P:methylation"/>
    <property type="evidence" value="ECO:0007669"/>
    <property type="project" value="UniProtKB-KW"/>
</dbReference>
<evidence type="ECO:0000313" key="6">
    <source>
        <dbReference type="Proteomes" id="UP001500936"/>
    </source>
</evidence>
<gene>
    <name evidence="5" type="ORF">GCM10023187_47340</name>
</gene>
<feature type="domain" description="Polyketide synthase-like methyltransferase" evidence="4">
    <location>
        <begin position="38"/>
        <end position="285"/>
    </location>
</feature>
<keyword evidence="6" id="KW-1185">Reference proteome</keyword>